<evidence type="ECO:0000256" key="2">
    <source>
        <dbReference type="ARBA" id="ARBA00007804"/>
    </source>
</evidence>
<evidence type="ECO:0000256" key="10">
    <source>
        <dbReference type="ARBA" id="ARBA00023328"/>
    </source>
</evidence>
<dbReference type="PANTHER" id="PTHR22142:SF2">
    <property type="entry name" value="KINETOCHORE PROTEIN SPC24"/>
    <property type="match status" value="1"/>
</dbReference>
<dbReference type="STRING" id="341454.A0A4V3SJN7"/>
<evidence type="ECO:0000256" key="8">
    <source>
        <dbReference type="ARBA" id="ARBA00023242"/>
    </source>
</evidence>
<gene>
    <name evidence="13" type="ORF">EX30DRAFT_337206</name>
</gene>
<comment type="subunit">
    <text evidence="11">Component of the NDC80 complex.</text>
</comment>
<dbReference type="Pfam" id="PF08286">
    <property type="entry name" value="Spc24"/>
    <property type="match status" value="1"/>
</dbReference>
<evidence type="ECO:0000313" key="13">
    <source>
        <dbReference type="EMBL" id="TGZ84725.1"/>
    </source>
</evidence>
<proteinExistence type="inferred from homology"/>
<keyword evidence="8 11" id="KW-0539">Nucleus</keyword>
<evidence type="ECO:0000256" key="1">
    <source>
        <dbReference type="ARBA" id="ARBA00004267"/>
    </source>
</evidence>
<comment type="function">
    <text evidence="11">Acts as a component of the essential kinetochore-associated NDC80 complex, which is required for chromosome segregation and spindle checkpoint activity.</text>
</comment>
<evidence type="ECO:0000313" key="14">
    <source>
        <dbReference type="Proteomes" id="UP000298138"/>
    </source>
</evidence>
<dbReference type="InterPro" id="IPR038066">
    <property type="entry name" value="Spc24_Fungi_globular_sf"/>
</dbReference>
<dbReference type="Gene3D" id="3.30.160.430">
    <property type="match status" value="1"/>
</dbReference>
<dbReference type="GO" id="GO:0005815">
    <property type="term" value="C:microtubule organizing center"/>
    <property type="evidence" value="ECO:0007669"/>
    <property type="project" value="UniProtKB-SubCell"/>
</dbReference>
<evidence type="ECO:0000256" key="9">
    <source>
        <dbReference type="ARBA" id="ARBA00023306"/>
    </source>
</evidence>
<keyword evidence="10 11" id="KW-0137">Centromere</keyword>
<evidence type="ECO:0000256" key="7">
    <source>
        <dbReference type="ARBA" id="ARBA00023054"/>
    </source>
</evidence>
<dbReference type="EMBL" id="ML220112">
    <property type="protein sequence ID" value="TGZ84725.1"/>
    <property type="molecule type" value="Genomic_DNA"/>
</dbReference>
<evidence type="ECO:0000256" key="12">
    <source>
        <dbReference type="SAM" id="Coils"/>
    </source>
</evidence>
<evidence type="ECO:0000256" key="3">
    <source>
        <dbReference type="ARBA" id="ARBA00022454"/>
    </source>
</evidence>
<dbReference type="CDD" id="cd11565">
    <property type="entry name" value="RWD_Spc24"/>
    <property type="match status" value="1"/>
</dbReference>
<dbReference type="GO" id="GO:0007059">
    <property type="term" value="P:chromosome segregation"/>
    <property type="evidence" value="ECO:0007669"/>
    <property type="project" value="TreeGrafter"/>
</dbReference>
<evidence type="ECO:0000256" key="4">
    <source>
        <dbReference type="ARBA" id="ARBA00022618"/>
    </source>
</evidence>
<dbReference type="GO" id="GO:0008017">
    <property type="term" value="F:microtubule binding"/>
    <property type="evidence" value="ECO:0007669"/>
    <property type="project" value="TreeGrafter"/>
</dbReference>
<organism evidence="13 14">
    <name type="scientific">Ascodesmis nigricans</name>
    <dbReference type="NCBI Taxonomy" id="341454"/>
    <lineage>
        <taxon>Eukaryota</taxon>
        <taxon>Fungi</taxon>
        <taxon>Dikarya</taxon>
        <taxon>Ascomycota</taxon>
        <taxon>Pezizomycotina</taxon>
        <taxon>Pezizomycetes</taxon>
        <taxon>Pezizales</taxon>
        <taxon>Ascodesmidaceae</taxon>
        <taxon>Ascodesmis</taxon>
    </lineage>
</organism>
<comment type="subcellular location">
    <subcellularLocation>
        <location evidence="1">Cytoplasm</location>
        <location evidence="1">Cytoskeleton</location>
        <location evidence="1">Microtubule organizing center</location>
    </subcellularLocation>
    <subcellularLocation>
        <location evidence="11">Nucleus</location>
    </subcellularLocation>
    <subcellularLocation>
        <location evidence="11">Chromosome</location>
        <location evidence="11">Centromere</location>
        <location evidence="11">Kinetochore</location>
    </subcellularLocation>
</comment>
<keyword evidence="7 12" id="KW-0175">Coiled coil</keyword>
<feature type="coiled-coil region" evidence="12">
    <location>
        <begin position="97"/>
        <end position="124"/>
    </location>
</feature>
<sequence length="195" mass="22025">MPILDDDPCELLASLVDNFDIRADTRSLTRITDNLTQLRTTREKIVIDQRNVLRLLSRKAEVAESSLQSSLSAAKERKHSEKMLTAEREKFNLAKAVNELESTTHALEGQLARLRKELEGIEAVDVLKEEVEGDDGITLKLRLYRSLGIELEEDEAGVWTKAVVRNPRKGEVGVIKIEDGTSPAFYADYFWKQLG</sequence>
<dbReference type="Proteomes" id="UP000298138">
    <property type="component" value="Unassembled WGS sequence"/>
</dbReference>
<keyword evidence="5 11" id="KW-0498">Mitosis</keyword>
<reference evidence="13 14" key="1">
    <citation type="submission" date="2019-04" db="EMBL/GenBank/DDBJ databases">
        <title>Comparative genomics and transcriptomics to analyze fruiting body development in filamentous ascomycetes.</title>
        <authorList>
            <consortium name="DOE Joint Genome Institute"/>
            <person name="Lutkenhaus R."/>
            <person name="Traeger S."/>
            <person name="Breuer J."/>
            <person name="Kuo A."/>
            <person name="Lipzen A."/>
            <person name="Pangilinan J."/>
            <person name="Dilworth D."/>
            <person name="Sandor L."/>
            <person name="Poggeler S."/>
            <person name="Barry K."/>
            <person name="Grigoriev I.V."/>
            <person name="Nowrousian M."/>
        </authorList>
    </citation>
    <scope>NUCLEOTIDE SEQUENCE [LARGE SCALE GENOMIC DNA]</scope>
    <source>
        <strain evidence="13 14">CBS 389.68</strain>
    </source>
</reference>
<protein>
    <recommendedName>
        <fullName evidence="11">Kinetochore protein Spc24</fullName>
    </recommendedName>
</protein>
<dbReference type="GO" id="GO:0031262">
    <property type="term" value="C:Ndc80 complex"/>
    <property type="evidence" value="ECO:0007669"/>
    <property type="project" value="TreeGrafter"/>
</dbReference>
<dbReference type="AlphaFoldDB" id="A0A4V3SJN7"/>
<accession>A0A4V3SJN7</accession>
<dbReference type="InParanoid" id="A0A4V3SJN7"/>
<dbReference type="FunCoup" id="A0A4V3SJN7">
    <property type="interactions" value="91"/>
</dbReference>
<dbReference type="InterPro" id="IPR013252">
    <property type="entry name" value="Ndc80_Spc24"/>
</dbReference>
<evidence type="ECO:0000256" key="11">
    <source>
        <dbReference type="RuleBase" id="RU368011"/>
    </source>
</evidence>
<dbReference type="GO" id="GO:0005634">
    <property type="term" value="C:nucleus"/>
    <property type="evidence" value="ECO:0007669"/>
    <property type="project" value="UniProtKB-SubCell"/>
</dbReference>
<keyword evidence="6 11" id="KW-0995">Kinetochore</keyword>
<comment type="similarity">
    <text evidence="2 11">Belongs to the SPC24 family.</text>
</comment>
<keyword evidence="14" id="KW-1185">Reference proteome</keyword>
<keyword evidence="9 11" id="KW-0131">Cell cycle</keyword>
<evidence type="ECO:0000256" key="6">
    <source>
        <dbReference type="ARBA" id="ARBA00022838"/>
    </source>
</evidence>
<dbReference type="SUPFAM" id="SSF143026">
    <property type="entry name" value="Kinetochore globular domain"/>
    <property type="match status" value="1"/>
</dbReference>
<keyword evidence="3 11" id="KW-0158">Chromosome</keyword>
<name>A0A4V3SJN7_9PEZI</name>
<dbReference type="OrthoDB" id="3344830at2759"/>
<dbReference type="PANTHER" id="PTHR22142">
    <property type="match status" value="1"/>
</dbReference>
<dbReference type="GO" id="GO:0051301">
    <property type="term" value="P:cell division"/>
    <property type="evidence" value="ECO:0007669"/>
    <property type="project" value="UniProtKB-UniRule"/>
</dbReference>
<evidence type="ECO:0000256" key="5">
    <source>
        <dbReference type="ARBA" id="ARBA00022776"/>
    </source>
</evidence>
<keyword evidence="4 11" id="KW-0132">Cell division</keyword>